<evidence type="ECO:0000313" key="15">
    <source>
        <dbReference type="Proteomes" id="UP000594262"/>
    </source>
</evidence>
<dbReference type="GO" id="GO:0140359">
    <property type="term" value="F:ABC-type transporter activity"/>
    <property type="evidence" value="ECO:0007669"/>
    <property type="project" value="InterPro"/>
</dbReference>
<dbReference type="CDD" id="cd18579">
    <property type="entry name" value="ABC_6TM_ABCC_D1"/>
    <property type="match status" value="1"/>
</dbReference>
<dbReference type="RefSeq" id="XP_066910570.1">
    <property type="nucleotide sequence ID" value="XM_067054469.1"/>
</dbReference>
<dbReference type="InterPro" id="IPR003439">
    <property type="entry name" value="ABC_transporter-like_ATP-bd"/>
</dbReference>
<feature type="transmembrane region" description="Helical" evidence="10">
    <location>
        <begin position="234"/>
        <end position="253"/>
    </location>
</feature>
<dbReference type="FunFam" id="1.20.1560.10:FF:000013">
    <property type="entry name" value="ABC transporter C family member 2"/>
    <property type="match status" value="1"/>
</dbReference>
<dbReference type="PROSITE" id="PS00211">
    <property type="entry name" value="ABC_TRANSPORTER_1"/>
    <property type="match status" value="1"/>
</dbReference>
<dbReference type="PANTHER" id="PTHR24223">
    <property type="entry name" value="ATP-BINDING CASSETTE SUB-FAMILY C"/>
    <property type="match status" value="1"/>
</dbReference>
<dbReference type="GO" id="GO:0005524">
    <property type="term" value="F:ATP binding"/>
    <property type="evidence" value="ECO:0007669"/>
    <property type="project" value="UniProtKB-KW"/>
</dbReference>
<evidence type="ECO:0000259" key="13">
    <source>
        <dbReference type="PROSITE" id="PS50929"/>
    </source>
</evidence>
<organism evidence="14 15">
    <name type="scientific">Clytia hemisphaerica</name>
    <dbReference type="NCBI Taxonomy" id="252671"/>
    <lineage>
        <taxon>Eukaryota</taxon>
        <taxon>Metazoa</taxon>
        <taxon>Cnidaria</taxon>
        <taxon>Hydrozoa</taxon>
        <taxon>Hydroidolina</taxon>
        <taxon>Leptothecata</taxon>
        <taxon>Obeliida</taxon>
        <taxon>Clytiidae</taxon>
        <taxon>Clytia</taxon>
    </lineage>
</organism>
<protein>
    <recommendedName>
        <fullName evidence="16">Multidrug resistance-associated protein 4</fullName>
    </recommendedName>
</protein>
<feature type="signal peptide" evidence="11">
    <location>
        <begin position="1"/>
        <end position="26"/>
    </location>
</feature>
<reference evidence="14" key="1">
    <citation type="submission" date="2021-01" db="UniProtKB">
        <authorList>
            <consortium name="EnsemblMetazoa"/>
        </authorList>
    </citation>
    <scope>IDENTIFICATION</scope>
</reference>
<evidence type="ECO:0008006" key="16">
    <source>
        <dbReference type="Google" id="ProtNLM"/>
    </source>
</evidence>
<keyword evidence="3" id="KW-0813">Transport</keyword>
<feature type="chain" id="PRO_5029452507" description="Multidrug resistance-associated protein 4" evidence="11">
    <location>
        <begin position="27"/>
        <end position="1274"/>
    </location>
</feature>
<sequence length="1274" mass="143833">MKAVWPRMLAITCLLLILDLSKISQAYLLQRLLEEMAKPLFWEHKEVYYWAGGLSASLILTWMLLENSFLKAELLGVNMKSAVLGMLYKKTLTICEPSISTITSGHVISLFSTDSQKIQEMFGFVYFIVITPVLLGVSTYLLWRELGVSCLAGVGVLIVLVPILSVAGRFFGYMRVRTVKKTDKRMSLMSEILASMQITKMFTWEDSYSTLVKNVRREESAQVMNAQLMRAFNNALYGCSPYLVAMATFVTFYHHGDGHLTVAMVAGTMSIFFAIRMEVTYFFGLGVQGWFEGKASCKRIQKFLMLKEMKTLRSPPLPVNTPSSPSVVCDRLYASWNKGDKEPAVKDVSFTANRKNNLVFVVGGVGTGKTSLLMSLLNELIVHRGSVTINGRVAYSAQQPWVFAGTIRQNILFGKPFKKEFYERVIMSCALAPDLMSFDEGDQTQVGEHGATLSGGQRTRISLARAIYSEADVYLLDDPLSAVDNKVARHIFENCILGLLKNKITILVTHQIQFLEHSTNIVYLQNGASCVEGSLQDLTNRGVNFVSLLHPQTDDGFSDGDSAIDTEDGWHYSLDEETPLRPPSAHDLHGISLNVDNCESARTSKRSFKSAHSSIDSFEAFEGNDDYETIRGAIPYKIYYRYFKEGIGALPTVSLFIAVITGQVLLTLADIWLAEWAFVQERKAQNKTYESKLYIQNNDDNNMYIFVGLSCGAVIGNVVRLLLFFAALVKCSRRLHNQMFDAVLKAPLYFFETNTSGKILNRFSKDIYAMDEELPWTFNDMIQLSFLTLAIFIMNCLSVPYLCILLLPIICFFVGFRHFFVKTSRDLRRLEASSRTPFYNHVISTLDGLSTIRSFALHDVLMEEFNACADYQTEGWLMYLYSMKWFGQRLNFVVTLFSICAIFAPIVLARYIELDEGLVGVSLTYVLLLSGMFQWCVQQSAQVDNLMTSVQRAFQYADLHPERDEGTDKDLRDTWPEYGLLTFESASFSYHKSLPYVLKKIFTAVRPYEKLGIVGRTGSGKSSVLNMLFRLGNNVGTVRIDGYPIADLRLKTLRQSISVIPQCPVLFSGTLRKNLDPFSEHVDGDIWEALDDVQMKDAILNCKQKLDTMVTESGNNWSVGERQLLCLARALLRSCKILFIDEATSNVDNETDALVQETIRRKFKECTVITIAHRLNTVMDSDRIMVLDNGKMVELDEPAILLENSNGYFRKLVDQAGRNEAQRLVNVAEESKRLRHLLLLQSKTKYPGSHITVSKTKAEIINYFGTQVVYETTV</sequence>
<dbReference type="Gene3D" id="1.20.1560.10">
    <property type="entry name" value="ABC transporter type 1, transmembrane domain"/>
    <property type="match status" value="2"/>
</dbReference>
<dbReference type="PROSITE" id="PS50893">
    <property type="entry name" value="ABC_TRANSPORTER_2"/>
    <property type="match status" value="2"/>
</dbReference>
<evidence type="ECO:0000256" key="9">
    <source>
        <dbReference type="ARBA" id="ARBA00023136"/>
    </source>
</evidence>
<dbReference type="GeneID" id="136797887"/>
<keyword evidence="15" id="KW-1185">Reference proteome</keyword>
<dbReference type="AlphaFoldDB" id="A0A7M5V400"/>
<evidence type="ECO:0000256" key="8">
    <source>
        <dbReference type="ARBA" id="ARBA00022989"/>
    </source>
</evidence>
<feature type="transmembrane region" description="Helical" evidence="10">
    <location>
        <begin position="647"/>
        <end position="669"/>
    </location>
</feature>
<keyword evidence="11" id="KW-0732">Signal</keyword>
<dbReference type="SMART" id="SM00382">
    <property type="entry name" value="AAA"/>
    <property type="match status" value="2"/>
</dbReference>
<feature type="domain" description="ABC transporter" evidence="12">
    <location>
        <begin position="981"/>
        <end position="1214"/>
    </location>
</feature>
<evidence type="ECO:0000256" key="2">
    <source>
        <dbReference type="ARBA" id="ARBA00009726"/>
    </source>
</evidence>
<comment type="similarity">
    <text evidence="2">Belongs to the ABC transporter superfamily. ABCC family. Conjugate transporter (TC 3.A.1.208) subfamily.</text>
</comment>
<dbReference type="Pfam" id="PF00005">
    <property type="entry name" value="ABC_tran"/>
    <property type="match status" value="2"/>
</dbReference>
<dbReference type="OrthoDB" id="6500128at2759"/>
<evidence type="ECO:0000256" key="7">
    <source>
        <dbReference type="ARBA" id="ARBA00022840"/>
    </source>
</evidence>
<dbReference type="InterPro" id="IPR027417">
    <property type="entry name" value="P-loop_NTPase"/>
</dbReference>
<name>A0A7M5V400_9CNID</name>
<feature type="transmembrane region" description="Helical" evidence="10">
    <location>
        <begin position="890"/>
        <end position="912"/>
    </location>
</feature>
<dbReference type="Pfam" id="PF00664">
    <property type="entry name" value="ABC_membrane"/>
    <property type="match status" value="2"/>
</dbReference>
<feature type="domain" description="ABC transporter" evidence="12">
    <location>
        <begin position="327"/>
        <end position="551"/>
    </location>
</feature>
<dbReference type="EnsemblMetazoa" id="CLYHEMT010902.1">
    <property type="protein sequence ID" value="CLYHEMP010902.1"/>
    <property type="gene ID" value="CLYHEMG010902"/>
</dbReference>
<evidence type="ECO:0000256" key="10">
    <source>
        <dbReference type="SAM" id="Phobius"/>
    </source>
</evidence>
<dbReference type="FunFam" id="3.40.50.300:FF:000163">
    <property type="entry name" value="Multidrug resistance-associated protein member 4"/>
    <property type="match status" value="1"/>
</dbReference>
<feature type="transmembrane region" description="Helical" evidence="10">
    <location>
        <begin position="121"/>
        <end position="140"/>
    </location>
</feature>
<dbReference type="InterPro" id="IPR003593">
    <property type="entry name" value="AAA+_ATPase"/>
</dbReference>
<keyword evidence="4 10" id="KW-0812">Transmembrane</keyword>
<evidence type="ECO:0000313" key="14">
    <source>
        <dbReference type="EnsemblMetazoa" id="CLYHEMP010902.1"/>
    </source>
</evidence>
<dbReference type="InterPro" id="IPR017871">
    <property type="entry name" value="ABC_transporter-like_CS"/>
</dbReference>
<dbReference type="SUPFAM" id="SSF90123">
    <property type="entry name" value="ABC transporter transmembrane region"/>
    <property type="match status" value="2"/>
</dbReference>
<keyword evidence="6" id="KW-0547">Nucleotide-binding</keyword>
<evidence type="ECO:0000256" key="11">
    <source>
        <dbReference type="SAM" id="SignalP"/>
    </source>
</evidence>
<dbReference type="Proteomes" id="UP000594262">
    <property type="component" value="Unplaced"/>
</dbReference>
<keyword evidence="5" id="KW-0677">Repeat</keyword>
<evidence type="ECO:0000256" key="4">
    <source>
        <dbReference type="ARBA" id="ARBA00022692"/>
    </source>
</evidence>
<dbReference type="InterPro" id="IPR036640">
    <property type="entry name" value="ABC1_TM_sf"/>
</dbReference>
<accession>A0A7M5V400</accession>
<dbReference type="CDD" id="cd03250">
    <property type="entry name" value="ABCC_MRP_domain1"/>
    <property type="match status" value="1"/>
</dbReference>
<evidence type="ECO:0000256" key="5">
    <source>
        <dbReference type="ARBA" id="ARBA00022737"/>
    </source>
</evidence>
<feature type="transmembrane region" description="Helical" evidence="10">
    <location>
        <begin position="703"/>
        <end position="729"/>
    </location>
</feature>
<feature type="transmembrane region" description="Helical" evidence="10">
    <location>
        <begin position="774"/>
        <end position="793"/>
    </location>
</feature>
<dbReference type="PANTHER" id="PTHR24223:SF456">
    <property type="entry name" value="MULTIDRUG RESISTANCE-ASSOCIATED PROTEIN LETHAL(2)03659"/>
    <property type="match status" value="1"/>
</dbReference>
<keyword evidence="8 10" id="KW-1133">Transmembrane helix</keyword>
<dbReference type="GO" id="GO:0016020">
    <property type="term" value="C:membrane"/>
    <property type="evidence" value="ECO:0007669"/>
    <property type="project" value="UniProtKB-SubCell"/>
</dbReference>
<evidence type="ECO:0000256" key="6">
    <source>
        <dbReference type="ARBA" id="ARBA00022741"/>
    </source>
</evidence>
<feature type="transmembrane region" description="Helical" evidence="10">
    <location>
        <begin position="47"/>
        <end position="65"/>
    </location>
</feature>
<dbReference type="GO" id="GO:0016887">
    <property type="term" value="F:ATP hydrolysis activity"/>
    <property type="evidence" value="ECO:0007669"/>
    <property type="project" value="InterPro"/>
</dbReference>
<dbReference type="InterPro" id="IPR050173">
    <property type="entry name" value="ABC_transporter_C-like"/>
</dbReference>
<dbReference type="InterPro" id="IPR011527">
    <property type="entry name" value="ABC1_TM_dom"/>
</dbReference>
<feature type="domain" description="ABC transmembrane type-1" evidence="13">
    <location>
        <begin position="9"/>
        <end position="285"/>
    </location>
</feature>
<dbReference type="CDD" id="cd03244">
    <property type="entry name" value="ABCC_MRP_domain2"/>
    <property type="match status" value="1"/>
</dbReference>
<keyword evidence="7" id="KW-0067">ATP-binding</keyword>
<comment type="subcellular location">
    <subcellularLocation>
        <location evidence="1">Membrane</location>
        <topology evidence="1">Multi-pass membrane protein</topology>
    </subcellularLocation>
</comment>
<evidence type="ECO:0000256" key="1">
    <source>
        <dbReference type="ARBA" id="ARBA00004141"/>
    </source>
</evidence>
<feature type="transmembrane region" description="Helical" evidence="10">
    <location>
        <begin position="799"/>
        <end position="820"/>
    </location>
</feature>
<feature type="transmembrane region" description="Helical" evidence="10">
    <location>
        <begin position="259"/>
        <end position="275"/>
    </location>
</feature>
<evidence type="ECO:0000256" key="3">
    <source>
        <dbReference type="ARBA" id="ARBA00022448"/>
    </source>
</evidence>
<evidence type="ECO:0000259" key="12">
    <source>
        <dbReference type="PROSITE" id="PS50893"/>
    </source>
</evidence>
<feature type="domain" description="ABC transmembrane type-1" evidence="13">
    <location>
        <begin position="705"/>
        <end position="945"/>
    </location>
</feature>
<keyword evidence="9 10" id="KW-0472">Membrane</keyword>
<dbReference type="FunFam" id="3.40.50.300:FF:000973">
    <property type="entry name" value="Multidrug resistance-associated protein 4"/>
    <property type="match status" value="1"/>
</dbReference>
<dbReference type="InterPro" id="IPR044746">
    <property type="entry name" value="ABCC_6TM_D1"/>
</dbReference>
<proteinExistence type="inferred from homology"/>
<feature type="transmembrane region" description="Helical" evidence="10">
    <location>
        <begin position="146"/>
        <end position="171"/>
    </location>
</feature>
<dbReference type="PROSITE" id="PS50929">
    <property type="entry name" value="ABC_TM1F"/>
    <property type="match status" value="2"/>
</dbReference>
<dbReference type="SUPFAM" id="SSF52540">
    <property type="entry name" value="P-loop containing nucleoside triphosphate hydrolases"/>
    <property type="match status" value="2"/>
</dbReference>
<dbReference type="Gene3D" id="3.40.50.300">
    <property type="entry name" value="P-loop containing nucleotide triphosphate hydrolases"/>
    <property type="match status" value="2"/>
</dbReference>